<organism evidence="4 5">
    <name type="scientific">Mesorhizobium hawassense</name>
    <dbReference type="NCBI Taxonomy" id="1209954"/>
    <lineage>
        <taxon>Bacteria</taxon>
        <taxon>Pseudomonadati</taxon>
        <taxon>Pseudomonadota</taxon>
        <taxon>Alphaproteobacteria</taxon>
        <taxon>Hyphomicrobiales</taxon>
        <taxon>Phyllobacteriaceae</taxon>
        <taxon>Mesorhizobium</taxon>
    </lineage>
</organism>
<dbReference type="GO" id="GO:0016787">
    <property type="term" value="F:hydrolase activity"/>
    <property type="evidence" value="ECO:0007669"/>
    <property type="project" value="UniProtKB-KW"/>
</dbReference>
<dbReference type="OrthoDB" id="9777385at2"/>
<evidence type="ECO:0000256" key="2">
    <source>
        <dbReference type="PIRSR" id="PIRSR005962-1"/>
    </source>
</evidence>
<dbReference type="Gene3D" id="3.40.630.10">
    <property type="entry name" value="Zn peptidases"/>
    <property type="match status" value="1"/>
</dbReference>
<dbReference type="EMBL" id="QMBP01000016">
    <property type="protein sequence ID" value="RAZ87085.1"/>
    <property type="molecule type" value="Genomic_DNA"/>
</dbReference>
<protein>
    <submittedName>
        <fullName evidence="4">Amidohydrolase</fullName>
    </submittedName>
</protein>
<dbReference type="PIRSF" id="PIRSF005962">
    <property type="entry name" value="Pept_M20D_amidohydro"/>
    <property type="match status" value="1"/>
</dbReference>
<evidence type="ECO:0000256" key="1">
    <source>
        <dbReference type="ARBA" id="ARBA00022801"/>
    </source>
</evidence>
<name>A0A330HF61_9HYPH</name>
<dbReference type="InterPro" id="IPR002933">
    <property type="entry name" value="Peptidase_M20"/>
</dbReference>
<dbReference type="PANTHER" id="PTHR11014">
    <property type="entry name" value="PEPTIDASE M20 FAMILY MEMBER"/>
    <property type="match status" value="1"/>
</dbReference>
<reference evidence="4 5" key="2">
    <citation type="submission" date="2018-07" db="EMBL/GenBank/DDBJ databases">
        <title>Diversity of Mesorhizobium strains in Brazil.</title>
        <authorList>
            <person name="Helene L.C.F."/>
            <person name="Dall'Agnol R."/>
            <person name="Delamuta J.R.M."/>
            <person name="Hungria M."/>
        </authorList>
    </citation>
    <scope>NUCLEOTIDE SEQUENCE [LARGE SCALE GENOMIC DNA]</scope>
    <source>
        <strain evidence="4 5">AC99b</strain>
    </source>
</reference>
<evidence type="ECO:0000313" key="4">
    <source>
        <dbReference type="EMBL" id="RAZ87085.1"/>
    </source>
</evidence>
<feature type="binding site" evidence="2">
    <location>
        <position position="160"/>
    </location>
    <ligand>
        <name>Mn(2+)</name>
        <dbReference type="ChEBI" id="CHEBI:29035"/>
        <label>2</label>
    </ligand>
</feature>
<keyword evidence="2" id="KW-0479">Metal-binding</keyword>
<gene>
    <name evidence="4" type="ORF">DPM33_27135</name>
</gene>
<dbReference type="NCBIfam" id="TIGR01891">
    <property type="entry name" value="amidohydrolases"/>
    <property type="match status" value="1"/>
</dbReference>
<dbReference type="SUPFAM" id="SSF53187">
    <property type="entry name" value="Zn-dependent exopeptidases"/>
    <property type="match status" value="1"/>
</dbReference>
<dbReference type="RefSeq" id="WP_112100533.1">
    <property type="nucleotide sequence ID" value="NZ_QMBP01000016.1"/>
</dbReference>
<keyword evidence="2" id="KW-0464">Manganese</keyword>
<dbReference type="Gene3D" id="3.30.70.360">
    <property type="match status" value="1"/>
</dbReference>
<feature type="domain" description="Peptidase M20 dimerisation" evidence="3">
    <location>
        <begin position="182"/>
        <end position="280"/>
    </location>
</feature>
<dbReference type="AlphaFoldDB" id="A0A330HF61"/>
<dbReference type="SUPFAM" id="SSF55031">
    <property type="entry name" value="Bacterial exopeptidase dimerisation domain"/>
    <property type="match status" value="1"/>
</dbReference>
<dbReference type="InterPro" id="IPR011650">
    <property type="entry name" value="Peptidase_M20_dimer"/>
</dbReference>
<dbReference type="Pfam" id="PF07687">
    <property type="entry name" value="M20_dimer"/>
    <property type="match status" value="1"/>
</dbReference>
<evidence type="ECO:0000259" key="3">
    <source>
        <dbReference type="Pfam" id="PF07687"/>
    </source>
</evidence>
<proteinExistence type="predicted"/>
<feature type="binding site" evidence="2">
    <location>
        <position position="355"/>
    </location>
    <ligand>
        <name>Mn(2+)</name>
        <dbReference type="ChEBI" id="CHEBI:29035"/>
        <label>2</label>
    </ligand>
</feature>
<dbReference type="GO" id="GO:0046872">
    <property type="term" value="F:metal ion binding"/>
    <property type="evidence" value="ECO:0007669"/>
    <property type="project" value="UniProtKB-KW"/>
</dbReference>
<feature type="binding site" evidence="2">
    <location>
        <position position="99"/>
    </location>
    <ligand>
        <name>Mn(2+)</name>
        <dbReference type="ChEBI" id="CHEBI:29035"/>
        <label>2</label>
    </ligand>
</feature>
<comment type="cofactor">
    <cofactor evidence="2">
        <name>Mn(2+)</name>
        <dbReference type="ChEBI" id="CHEBI:29035"/>
    </cofactor>
    <text evidence="2">The Mn(2+) ion enhances activity.</text>
</comment>
<dbReference type="Proteomes" id="UP000251558">
    <property type="component" value="Unassembled WGS sequence"/>
</dbReference>
<reference evidence="5" key="1">
    <citation type="submission" date="2018-06" db="EMBL/GenBank/DDBJ databases">
        <authorList>
            <person name="Helene L.C."/>
            <person name="Dall'Agnol R."/>
            <person name="Delamuta J.R."/>
            <person name="Hungria M."/>
        </authorList>
    </citation>
    <scope>NUCLEOTIDE SEQUENCE [LARGE SCALE GENOMIC DNA]</scope>
    <source>
        <strain evidence="5">AC99b</strain>
    </source>
</reference>
<dbReference type="Pfam" id="PF01546">
    <property type="entry name" value="Peptidase_M20"/>
    <property type="match status" value="1"/>
</dbReference>
<sequence>MTLTNRDLIELTEWRRKLHRQPEISNEEEKTAREVVDFLADTGPDKVLTGLGGHGVAAVYDSGRAGPTVLFRSELDALPIEELSGVEHSSQVPGKSHMCGHDGHTAILAALGRQFGRDRPARGRVVLMFQPAEETGNGAAGVVADPRFGEITPDFAFSLHNLPGVPFGEARLKAGTVNCASRGMRIVLEGKTAHSSMPETGISPMPAVSELMPALPALGRGTFADEDFGMVTVTHCAMGEAVFGIAPGHAEVWATLRTRRDERMAEQVAAAEALAAKIAARHGLGARFDYHEIFVASVNAPDAVEHLNRALDEEKVVRSEATLPMRASEDFGIFGHSAKSAMFFLGAGEKYPSLHNPDYDFPDDLIPIGSKIFMRTARNLLG</sequence>
<keyword evidence="1 4" id="KW-0378">Hydrolase</keyword>
<feature type="binding site" evidence="2">
    <location>
        <position position="134"/>
    </location>
    <ligand>
        <name>Mn(2+)</name>
        <dbReference type="ChEBI" id="CHEBI:29035"/>
        <label>2</label>
    </ligand>
</feature>
<accession>A0A330HF61</accession>
<dbReference type="InterPro" id="IPR017439">
    <property type="entry name" value="Amidohydrolase"/>
</dbReference>
<feature type="binding site" evidence="2">
    <location>
        <position position="101"/>
    </location>
    <ligand>
        <name>Mn(2+)</name>
        <dbReference type="ChEBI" id="CHEBI:29035"/>
        <label>2</label>
    </ligand>
</feature>
<dbReference type="PANTHER" id="PTHR11014:SF169">
    <property type="entry name" value="CLAN MH, FAMILY M20, PEPTIDASE T-LIKE METALLOPEPTIDASE"/>
    <property type="match status" value="1"/>
</dbReference>
<keyword evidence="5" id="KW-1185">Reference proteome</keyword>
<comment type="caution">
    <text evidence="4">The sequence shown here is derived from an EMBL/GenBank/DDBJ whole genome shotgun (WGS) entry which is preliminary data.</text>
</comment>
<evidence type="ECO:0000313" key="5">
    <source>
        <dbReference type="Proteomes" id="UP000251558"/>
    </source>
</evidence>
<dbReference type="InterPro" id="IPR036264">
    <property type="entry name" value="Bact_exopeptidase_dim_dom"/>
</dbReference>